<comment type="caution">
    <text evidence="1">The sequence shown here is derived from an EMBL/GenBank/DDBJ whole genome shotgun (WGS) entry which is preliminary data.</text>
</comment>
<dbReference type="Proteomes" id="UP001163603">
    <property type="component" value="Chromosome 3"/>
</dbReference>
<proteinExistence type="predicted"/>
<protein>
    <submittedName>
        <fullName evidence="1">Uncharacterized protein</fullName>
    </submittedName>
</protein>
<evidence type="ECO:0000313" key="2">
    <source>
        <dbReference type="Proteomes" id="UP001163603"/>
    </source>
</evidence>
<accession>A0ACC0Z7W7</accession>
<reference evidence="2" key="1">
    <citation type="journal article" date="2023" name="G3 (Bethesda)">
        <title>Genome assembly and association tests identify interacting loci associated with vigor, precocity, and sex in interspecific pistachio rootstocks.</title>
        <authorList>
            <person name="Palmer W."/>
            <person name="Jacygrad E."/>
            <person name="Sagayaradj S."/>
            <person name="Cavanaugh K."/>
            <person name="Han R."/>
            <person name="Bertier L."/>
            <person name="Beede B."/>
            <person name="Kafkas S."/>
            <person name="Golino D."/>
            <person name="Preece J."/>
            <person name="Michelmore R."/>
        </authorList>
    </citation>
    <scope>NUCLEOTIDE SEQUENCE [LARGE SCALE GENOMIC DNA]</scope>
</reference>
<organism evidence="1 2">
    <name type="scientific">Pistacia integerrima</name>
    <dbReference type="NCBI Taxonomy" id="434235"/>
    <lineage>
        <taxon>Eukaryota</taxon>
        <taxon>Viridiplantae</taxon>
        <taxon>Streptophyta</taxon>
        <taxon>Embryophyta</taxon>
        <taxon>Tracheophyta</taxon>
        <taxon>Spermatophyta</taxon>
        <taxon>Magnoliopsida</taxon>
        <taxon>eudicotyledons</taxon>
        <taxon>Gunneridae</taxon>
        <taxon>Pentapetalae</taxon>
        <taxon>rosids</taxon>
        <taxon>malvids</taxon>
        <taxon>Sapindales</taxon>
        <taxon>Anacardiaceae</taxon>
        <taxon>Pistacia</taxon>
    </lineage>
</organism>
<gene>
    <name evidence="1" type="ORF">Pint_03643</name>
</gene>
<dbReference type="EMBL" id="CM047738">
    <property type="protein sequence ID" value="KAJ0046105.1"/>
    <property type="molecule type" value="Genomic_DNA"/>
</dbReference>
<name>A0ACC0Z7W7_9ROSI</name>
<sequence>MESTRFFCHGLTTPLTITTHKLIVYISLTLSTDIRFILCLCEIVLISLIQRTKPWLMWNRSLLPFTPSLYRITLHPFLS</sequence>
<evidence type="ECO:0000313" key="1">
    <source>
        <dbReference type="EMBL" id="KAJ0046105.1"/>
    </source>
</evidence>
<keyword evidence="2" id="KW-1185">Reference proteome</keyword>